<organism evidence="2 3">
    <name type="scientific">Ancylostoma caninum</name>
    <name type="common">Dog hookworm</name>
    <dbReference type="NCBI Taxonomy" id="29170"/>
    <lineage>
        <taxon>Eukaryota</taxon>
        <taxon>Metazoa</taxon>
        <taxon>Ecdysozoa</taxon>
        <taxon>Nematoda</taxon>
        <taxon>Chromadorea</taxon>
        <taxon>Rhabditida</taxon>
        <taxon>Rhabditina</taxon>
        <taxon>Rhabditomorpha</taxon>
        <taxon>Strongyloidea</taxon>
        <taxon>Ancylostomatidae</taxon>
        <taxon>Ancylostomatinae</taxon>
        <taxon>Ancylostoma</taxon>
    </lineage>
</organism>
<dbReference type="Proteomes" id="UP000252519">
    <property type="component" value="Unassembled WGS sequence"/>
</dbReference>
<comment type="caution">
    <text evidence="2">The sequence shown here is derived from an EMBL/GenBank/DDBJ whole genome shotgun (WGS) entry which is preliminary data.</text>
</comment>
<dbReference type="OrthoDB" id="2414723at2759"/>
<protein>
    <submittedName>
        <fullName evidence="2">K+ channel tetramerization domain protein</fullName>
    </submittedName>
</protein>
<dbReference type="PROSITE" id="PS50097">
    <property type="entry name" value="BTB"/>
    <property type="match status" value="2"/>
</dbReference>
<feature type="domain" description="BTB" evidence="1">
    <location>
        <begin position="91"/>
        <end position="155"/>
    </location>
</feature>
<gene>
    <name evidence="2" type="ORF">ANCCAN_28479</name>
</gene>
<evidence type="ECO:0000313" key="2">
    <source>
        <dbReference type="EMBL" id="RCN25806.1"/>
    </source>
</evidence>
<dbReference type="GO" id="GO:0051260">
    <property type="term" value="P:protein homooligomerization"/>
    <property type="evidence" value="ECO:0007669"/>
    <property type="project" value="InterPro"/>
</dbReference>
<evidence type="ECO:0000313" key="3">
    <source>
        <dbReference type="Proteomes" id="UP000252519"/>
    </source>
</evidence>
<dbReference type="Pfam" id="PF02214">
    <property type="entry name" value="BTB_2"/>
    <property type="match status" value="2"/>
</dbReference>
<keyword evidence="2" id="KW-0407">Ion channel</keyword>
<evidence type="ECO:0000259" key="1">
    <source>
        <dbReference type="PROSITE" id="PS50097"/>
    </source>
</evidence>
<dbReference type="Gene3D" id="3.30.710.10">
    <property type="entry name" value="Potassium Channel Kv1.1, Chain A"/>
    <property type="match status" value="2"/>
</dbReference>
<feature type="domain" description="BTB" evidence="1">
    <location>
        <begin position="4"/>
        <end position="68"/>
    </location>
</feature>
<reference evidence="2 3" key="1">
    <citation type="submission" date="2014-10" db="EMBL/GenBank/DDBJ databases">
        <title>Draft genome of the hookworm Ancylostoma caninum.</title>
        <authorList>
            <person name="Mitreva M."/>
        </authorList>
    </citation>
    <scope>NUCLEOTIDE SEQUENCE [LARGE SCALE GENOMIC DNA]</scope>
    <source>
        <strain evidence="2 3">Baltimore</strain>
    </source>
</reference>
<keyword evidence="2" id="KW-0813">Transport</keyword>
<dbReference type="InterPro" id="IPR011333">
    <property type="entry name" value="SKP1/BTB/POZ_sf"/>
</dbReference>
<dbReference type="GO" id="GO:0034220">
    <property type="term" value="P:monoatomic ion transmembrane transport"/>
    <property type="evidence" value="ECO:0007669"/>
    <property type="project" value="UniProtKB-KW"/>
</dbReference>
<dbReference type="InterPro" id="IPR045068">
    <property type="entry name" value="BACURD1-3"/>
</dbReference>
<accession>A0A368F127</accession>
<dbReference type="PANTHER" id="PTHR11145">
    <property type="entry name" value="BTB/POZ DOMAIN-CONTAINING ADAPTER FOR CUL3-MEDIATED RHOA DEGRADATION PROTEIN FAMILY MEMBER"/>
    <property type="match status" value="1"/>
</dbReference>
<keyword evidence="2" id="KW-0406">Ion transport</keyword>
<dbReference type="STRING" id="29170.A0A368F127"/>
<dbReference type="PANTHER" id="PTHR11145:SF8">
    <property type="entry name" value="RE57120P"/>
    <property type="match status" value="1"/>
</dbReference>
<name>A0A368F127_ANCCA</name>
<sequence length="180" mass="20448">MSAVPVVLNVGGTKFYTTAETLTSPSAGESSFFANLDYTKCEIFIDRDPTVFKYILNYLRDGRVMFPDDGLTTGLMFQGAKNYWSSYIMSNIVVLNVGGERFTTTKETLMSNLCRENTYFANLDDSKGEIFIDRDPKVFMFILNYLRDGKVAIPEDQFARTRIRQEAEVCSYNSGLTFFP</sequence>
<keyword evidence="3" id="KW-1185">Reference proteome</keyword>
<dbReference type="SMART" id="SM00225">
    <property type="entry name" value="BTB"/>
    <property type="match status" value="2"/>
</dbReference>
<proteinExistence type="predicted"/>
<dbReference type="InterPro" id="IPR003131">
    <property type="entry name" value="T1-type_BTB"/>
</dbReference>
<dbReference type="EMBL" id="JOJR01010365">
    <property type="protein sequence ID" value="RCN25806.1"/>
    <property type="molecule type" value="Genomic_DNA"/>
</dbReference>
<dbReference type="AlphaFoldDB" id="A0A368F127"/>
<dbReference type="SUPFAM" id="SSF54695">
    <property type="entry name" value="POZ domain"/>
    <property type="match status" value="2"/>
</dbReference>
<dbReference type="InterPro" id="IPR000210">
    <property type="entry name" value="BTB/POZ_dom"/>
</dbReference>
<dbReference type="CDD" id="cd18316">
    <property type="entry name" value="BTB_POZ_KCTD-like"/>
    <property type="match status" value="2"/>
</dbReference>